<dbReference type="InterPro" id="IPR045407">
    <property type="entry name" value="DUF6512"/>
</dbReference>
<proteinExistence type="predicted"/>
<keyword evidence="1" id="KW-0812">Transmembrane</keyword>
<dbReference type="RefSeq" id="WP_043662890.1">
    <property type="nucleotide sequence ID" value="NZ_JSEG01000005.1"/>
</dbReference>
<feature type="transmembrane region" description="Helical" evidence="1">
    <location>
        <begin position="75"/>
        <end position="95"/>
    </location>
</feature>
<dbReference type="Proteomes" id="UP000238081">
    <property type="component" value="Unassembled WGS sequence"/>
</dbReference>
<reference evidence="2 3" key="1">
    <citation type="submission" date="2016-01" db="EMBL/GenBank/DDBJ databases">
        <title>Characterization of the Clostridium difficile lineages that are prevalent in Hong Kong and China.</title>
        <authorList>
            <person name="Kwok J.S.-L."/>
            <person name="Lam W.-Y."/>
            <person name="Ip M."/>
            <person name="Chan T.-F."/>
            <person name="Hawkey P.M."/>
            <person name="Tsui S.K.-W."/>
        </authorList>
    </citation>
    <scope>NUCLEOTIDE SEQUENCE [LARGE SCALE GENOMIC DNA]</scope>
    <source>
        <strain evidence="2 3">300064</strain>
    </source>
</reference>
<dbReference type="Pfam" id="PF20122">
    <property type="entry name" value="DUF6512"/>
    <property type="match status" value="1"/>
</dbReference>
<sequence>MVYNVYLCELLGVIFISITGSLLHFVYDWSNKYNPFALISAVNESTWEHLKIAFWPTLIYSLLEYASISEITNNFVIAKASCLIIIPLSIVFLFYSYTKILKRNYLVVDILIFILSIYFGQKISFYILTMTQLPSFLTTLSLFIILILIIEFSLFTFFPPKFFIFKDPTNGTYGI</sequence>
<evidence type="ECO:0000313" key="3">
    <source>
        <dbReference type="Proteomes" id="UP000238081"/>
    </source>
</evidence>
<gene>
    <name evidence="2" type="ORF">AWN73_18940</name>
</gene>
<evidence type="ECO:0000256" key="1">
    <source>
        <dbReference type="SAM" id="Phobius"/>
    </source>
</evidence>
<feature type="transmembrane region" description="Helical" evidence="1">
    <location>
        <begin position="140"/>
        <end position="158"/>
    </location>
</feature>
<name>A0A0A6PRM6_CLOBU</name>
<comment type="caution">
    <text evidence="2">The sequence shown here is derived from an EMBL/GenBank/DDBJ whole genome shotgun (WGS) entry which is preliminary data.</text>
</comment>
<evidence type="ECO:0000313" key="2">
    <source>
        <dbReference type="EMBL" id="PPV12406.1"/>
    </source>
</evidence>
<organism evidence="2 3">
    <name type="scientific">Clostridium butyricum</name>
    <dbReference type="NCBI Taxonomy" id="1492"/>
    <lineage>
        <taxon>Bacteria</taxon>
        <taxon>Bacillati</taxon>
        <taxon>Bacillota</taxon>
        <taxon>Clostridia</taxon>
        <taxon>Eubacteriales</taxon>
        <taxon>Clostridiaceae</taxon>
        <taxon>Clostridium</taxon>
    </lineage>
</organism>
<dbReference type="AlphaFoldDB" id="A0A0A6PRM6"/>
<accession>A0A0A6PRM6</accession>
<keyword evidence="1" id="KW-0472">Membrane</keyword>
<keyword evidence="1" id="KW-1133">Transmembrane helix</keyword>
<dbReference type="EMBL" id="LRDH01000146">
    <property type="protein sequence ID" value="PPV12406.1"/>
    <property type="molecule type" value="Genomic_DNA"/>
</dbReference>
<protein>
    <submittedName>
        <fullName evidence="2">Uncharacterized protein</fullName>
    </submittedName>
</protein>
<feature type="transmembrane region" description="Helical" evidence="1">
    <location>
        <begin position="7"/>
        <end position="27"/>
    </location>
</feature>
<feature type="transmembrane region" description="Helical" evidence="1">
    <location>
        <begin position="107"/>
        <end position="128"/>
    </location>
</feature>